<dbReference type="Pfam" id="PF02929">
    <property type="entry name" value="Bgal_small_N"/>
    <property type="match status" value="1"/>
</dbReference>
<dbReference type="SUPFAM" id="SSF74650">
    <property type="entry name" value="Galactose mutarotase-like"/>
    <property type="match status" value="1"/>
</dbReference>
<dbReference type="Pfam" id="PF16353">
    <property type="entry name" value="LacZ_4"/>
    <property type="match status" value="1"/>
</dbReference>
<evidence type="ECO:0000256" key="4">
    <source>
        <dbReference type="ARBA" id="ARBA00013303"/>
    </source>
</evidence>
<dbReference type="InterPro" id="IPR013783">
    <property type="entry name" value="Ig-like_fold"/>
</dbReference>
<evidence type="ECO:0000256" key="1">
    <source>
        <dbReference type="ARBA" id="ARBA00001412"/>
    </source>
</evidence>
<proteinExistence type="inferred from homology"/>
<dbReference type="InterPro" id="IPR050347">
    <property type="entry name" value="Bact_Beta-galactosidase"/>
</dbReference>
<evidence type="ECO:0000313" key="11">
    <source>
        <dbReference type="Proteomes" id="UP001527882"/>
    </source>
</evidence>
<dbReference type="InterPro" id="IPR036156">
    <property type="entry name" value="Beta-gal/glucu_dom_sf"/>
</dbReference>
<dbReference type="InterPro" id="IPR006101">
    <property type="entry name" value="Glyco_hydro_2"/>
</dbReference>
<organism evidence="10 11">
    <name type="scientific">Paenibacillus gyeongsangnamensis</name>
    <dbReference type="NCBI Taxonomy" id="3388067"/>
    <lineage>
        <taxon>Bacteria</taxon>
        <taxon>Bacillati</taxon>
        <taxon>Bacillota</taxon>
        <taxon>Bacilli</taxon>
        <taxon>Bacillales</taxon>
        <taxon>Paenibacillaceae</taxon>
        <taxon>Paenibacillus</taxon>
    </lineage>
</organism>
<dbReference type="SUPFAM" id="SSF49303">
    <property type="entry name" value="beta-Galactosidase/glucuronidase domain"/>
    <property type="match status" value="2"/>
</dbReference>
<keyword evidence="5 8" id="KW-0378">Hydrolase</keyword>
<dbReference type="InterPro" id="IPR011013">
    <property type="entry name" value="Gal_mutarotase_sf_dom"/>
</dbReference>
<evidence type="ECO:0000256" key="8">
    <source>
        <dbReference type="RuleBase" id="RU361154"/>
    </source>
</evidence>
<dbReference type="SUPFAM" id="SSF49785">
    <property type="entry name" value="Galactose-binding domain-like"/>
    <property type="match status" value="1"/>
</dbReference>
<dbReference type="Proteomes" id="UP001527882">
    <property type="component" value="Unassembled WGS sequence"/>
</dbReference>
<accession>A0ABT4Q240</accession>
<reference evidence="10 11" key="1">
    <citation type="submission" date="2022-12" db="EMBL/GenBank/DDBJ databases">
        <title>Draft genome sequence of Paenibacillus sp. dW9.</title>
        <authorList>
            <person name="Choi E.-W."/>
            <person name="Kim D.-U."/>
        </authorList>
    </citation>
    <scope>NUCLEOTIDE SEQUENCE [LARGE SCALE GENOMIC DNA]</scope>
    <source>
        <strain evidence="11">dW9</strain>
    </source>
</reference>
<evidence type="ECO:0000256" key="6">
    <source>
        <dbReference type="ARBA" id="ARBA00023295"/>
    </source>
</evidence>
<evidence type="ECO:0000256" key="7">
    <source>
        <dbReference type="ARBA" id="ARBA00032230"/>
    </source>
</evidence>
<dbReference type="InterPro" id="IPR006102">
    <property type="entry name" value="Ig-like_GH2"/>
</dbReference>
<dbReference type="InterPro" id="IPR023230">
    <property type="entry name" value="Glyco_hydro_2_CS"/>
</dbReference>
<name>A0ABT4Q240_9BACL</name>
<dbReference type="InterPro" id="IPR008979">
    <property type="entry name" value="Galactose-bd-like_sf"/>
</dbReference>
<dbReference type="PROSITE" id="PS00719">
    <property type="entry name" value="GLYCOSYL_HYDROL_F2_1"/>
    <property type="match status" value="1"/>
</dbReference>
<dbReference type="PROSITE" id="PS00608">
    <property type="entry name" value="GLYCOSYL_HYDROL_F2_2"/>
    <property type="match status" value="1"/>
</dbReference>
<protein>
    <recommendedName>
        <fullName evidence="4 8">Beta-galactosidase</fullName>
        <ecNumber evidence="3 8">3.2.1.23</ecNumber>
    </recommendedName>
    <alternativeName>
        <fullName evidence="7 8">Lactase</fullName>
    </alternativeName>
</protein>
<dbReference type="Pfam" id="PF02836">
    <property type="entry name" value="Glyco_hydro_2_C"/>
    <property type="match status" value="1"/>
</dbReference>
<dbReference type="InterPro" id="IPR032312">
    <property type="entry name" value="LacZ_4"/>
</dbReference>
<dbReference type="InterPro" id="IPR004199">
    <property type="entry name" value="B-gal_small/dom_5"/>
</dbReference>
<comment type="caution">
    <text evidence="10">The sequence shown here is derived from an EMBL/GenBank/DDBJ whole genome shotgun (WGS) entry which is preliminary data.</text>
</comment>
<dbReference type="Pfam" id="PF00703">
    <property type="entry name" value="Glyco_hydro_2"/>
    <property type="match status" value="1"/>
</dbReference>
<dbReference type="InterPro" id="IPR017853">
    <property type="entry name" value="GH"/>
</dbReference>
<comment type="catalytic activity">
    <reaction evidence="1 8">
        <text>Hydrolysis of terminal non-reducing beta-D-galactose residues in beta-D-galactosides.</text>
        <dbReference type="EC" id="3.2.1.23"/>
    </reaction>
</comment>
<dbReference type="SMART" id="SM01038">
    <property type="entry name" value="Bgal_small_N"/>
    <property type="match status" value="1"/>
</dbReference>
<dbReference type="EC" id="3.2.1.23" evidence="3 8"/>
<dbReference type="RefSeq" id="WP_269879329.1">
    <property type="nucleotide sequence ID" value="NZ_JAQAGZ010000001.1"/>
</dbReference>
<dbReference type="Gene3D" id="2.70.98.10">
    <property type="match status" value="1"/>
</dbReference>
<dbReference type="Gene3D" id="2.60.40.10">
    <property type="entry name" value="Immunoglobulins"/>
    <property type="match status" value="2"/>
</dbReference>
<dbReference type="Gene3D" id="2.60.120.260">
    <property type="entry name" value="Galactose-binding domain-like"/>
    <property type="match status" value="1"/>
</dbReference>
<dbReference type="InterPro" id="IPR014718">
    <property type="entry name" value="GH-type_carb-bd"/>
</dbReference>
<dbReference type="InterPro" id="IPR023232">
    <property type="entry name" value="Glyco_hydro_2_AS"/>
</dbReference>
<evidence type="ECO:0000313" key="10">
    <source>
        <dbReference type="EMBL" id="MCZ8510953.1"/>
    </source>
</evidence>
<evidence type="ECO:0000256" key="3">
    <source>
        <dbReference type="ARBA" id="ARBA00012756"/>
    </source>
</evidence>
<dbReference type="InterPro" id="IPR006103">
    <property type="entry name" value="Glyco_hydro_2_cat"/>
</dbReference>
<dbReference type="PRINTS" id="PR00132">
    <property type="entry name" value="GLHYDRLASE2"/>
</dbReference>
<feature type="domain" description="Beta galactosidase small chain/" evidence="9">
    <location>
        <begin position="755"/>
        <end position="1035"/>
    </location>
</feature>
<evidence type="ECO:0000256" key="2">
    <source>
        <dbReference type="ARBA" id="ARBA00007401"/>
    </source>
</evidence>
<keyword evidence="11" id="KW-1185">Reference proteome</keyword>
<dbReference type="PANTHER" id="PTHR46323:SF2">
    <property type="entry name" value="BETA-GALACTOSIDASE"/>
    <property type="match status" value="1"/>
</dbReference>
<gene>
    <name evidence="10" type="ORF">O9H85_00575</name>
</gene>
<keyword evidence="6 8" id="KW-0326">Glycosidase</keyword>
<dbReference type="InterPro" id="IPR006104">
    <property type="entry name" value="Glyco_hydro_2_N"/>
</dbReference>
<dbReference type="Gene3D" id="3.20.20.80">
    <property type="entry name" value="Glycosidases"/>
    <property type="match status" value="1"/>
</dbReference>
<dbReference type="PANTHER" id="PTHR46323">
    <property type="entry name" value="BETA-GALACTOSIDASE"/>
    <property type="match status" value="1"/>
</dbReference>
<evidence type="ECO:0000256" key="5">
    <source>
        <dbReference type="ARBA" id="ARBA00022801"/>
    </source>
</evidence>
<sequence length="1093" mass="124430">MRLHKYQEFSEWENPQITGIHKEPAHADMLIYANEETARLKQSPYKYELNGDWKFFYCDQIDDFPGAFYRADYDDSRWGTIKIPGHWQLQGWGTPIYSNIRYPFQPVKELLHPPFIPHERNSVGCYRMTFEVPEGWDGRQVFIHFAGVESAFYIWLNGERVGYSQNSMCPAEFNLTAYLREGINVLVVQVYRWSAGSYLEDQDMWRLSGIFREVFLFSTPSVHLFDFFVRSELDDCCEDAELQVTAKVINYSGQAVPPHTVEVKLFDGGGSALSGSEPLMSGMTCDPANKPGMILAGTMRTVEFRIKVTNPLKWTAETPNLYTAILLLKDPEGGVIEAVTCRTGFRKVAVKQGRLLVNGKPVLLKGMNRQEFDPDTGRTVSYERMVQDIRLMKQFNINAVRTAHYPHDTRWYDLCDEYGLYVMDEANVESHGISYRDNVLPGNDPRWMMMALDRIASMVQRDKNHPSVIIWSLGNELGEGENVALMAAYSRTTDPTRLIHKRQMNSVADMDSETYPPVEWMIERGQRNTDRPFVTNEYAHAMGNAMGNLKEYWDAIEQYPCLIGGFIWEWCDHGIRRIDPQGKPWFAYGGDFGDIPNDGNFCIDGVVTPDRDVTPKLMEVKKVYQYVSFEPKDIENGWITVVNKYSHINLKQFGFHWYLEEDGVVIQDGLLPSVDAAPGQSVSVHIPFCRPKLEPGAEYVLRLSVCLAEGNRWAEAGHELAWGQLRVPYEVPRAPLFPLSGQEPLRMSETDDRIDIRGREFQLAINKVSGCIEELSYKNRPVMPQDGGIPFGPSLQVFRAPTDNDLRSSYFIGDNGWLQAGLDQMSGRVISITAETTPSGEISIKIEKQWNGKKGTGFVHLCRYTVLANGCIYFEHHIRPFGDLPVLPRIGVQMRVSGELENLIWYGRGPHESYSDRKAGARIGRYVSTVTDQFVPYIKPQENGNKEELRWLALVNESNEGILLVADEPVAASVLHYTAHDLAEANNVKDITPRKEAVVSIDYKQTGLGNRSCGPEVMEKYKLYPQIVKFRFRIQPYSPEMGDIGKSARIDYFPKPEAEMNGYLKGSGEPSAQRVLYRDPSDPDVQAEVGYRF</sequence>
<evidence type="ECO:0000259" key="9">
    <source>
        <dbReference type="SMART" id="SM01038"/>
    </source>
</evidence>
<dbReference type="Pfam" id="PF02837">
    <property type="entry name" value="Glyco_hydro_2_N"/>
    <property type="match status" value="1"/>
</dbReference>
<comment type="similarity">
    <text evidence="2 8">Belongs to the glycosyl hydrolase 2 family.</text>
</comment>
<dbReference type="EMBL" id="JAQAGZ010000001">
    <property type="protein sequence ID" value="MCZ8510953.1"/>
    <property type="molecule type" value="Genomic_DNA"/>
</dbReference>
<dbReference type="SUPFAM" id="SSF51445">
    <property type="entry name" value="(Trans)glycosidases"/>
    <property type="match status" value="1"/>
</dbReference>